<name>A0ABX0KAN6_9PROT</name>
<evidence type="ECO:0000256" key="4">
    <source>
        <dbReference type="ARBA" id="ARBA00022741"/>
    </source>
</evidence>
<evidence type="ECO:0000256" key="11">
    <source>
        <dbReference type="SAM" id="Phobius"/>
    </source>
</evidence>
<dbReference type="PANTHER" id="PTHR32309:SF13">
    <property type="entry name" value="FERRIC ENTEROBACTIN TRANSPORT PROTEIN FEPE"/>
    <property type="match status" value="1"/>
</dbReference>
<dbReference type="EMBL" id="WOSW01000019">
    <property type="protein sequence ID" value="NHO33035.1"/>
    <property type="molecule type" value="Genomic_DNA"/>
</dbReference>
<feature type="coiled-coil region" evidence="9">
    <location>
        <begin position="225"/>
        <end position="335"/>
    </location>
</feature>
<feature type="coiled-coil region" evidence="9">
    <location>
        <begin position="372"/>
        <end position="423"/>
    </location>
</feature>
<dbReference type="EC" id="2.7.10.2" evidence="2"/>
<organism evidence="13 14">
    <name type="scientific">Acetobacter fallax</name>
    <dbReference type="NCBI Taxonomy" id="1737473"/>
    <lineage>
        <taxon>Bacteria</taxon>
        <taxon>Pseudomonadati</taxon>
        <taxon>Pseudomonadota</taxon>
        <taxon>Alphaproteobacteria</taxon>
        <taxon>Acetobacterales</taxon>
        <taxon>Acetobacteraceae</taxon>
        <taxon>Acetobacter</taxon>
    </lineage>
</organism>
<accession>A0ABX0KAN6</accession>
<keyword evidence="6" id="KW-0067">ATP-binding</keyword>
<dbReference type="RefSeq" id="WP_173577559.1">
    <property type="nucleotide sequence ID" value="NZ_WOSW01000019.1"/>
</dbReference>
<evidence type="ECO:0000256" key="1">
    <source>
        <dbReference type="ARBA" id="ARBA00007316"/>
    </source>
</evidence>
<dbReference type="SUPFAM" id="SSF52540">
    <property type="entry name" value="P-loop containing nucleoside triphosphate hydrolases"/>
    <property type="match status" value="1"/>
</dbReference>
<reference evidence="13 14" key="1">
    <citation type="journal article" date="2020" name="Int. J. Syst. Evol. Microbiol.">
        <title>Novel acetic acid bacteria from cider fermentations: Acetobacter conturbans sp. nov. and Acetobacter fallax sp. nov.</title>
        <authorList>
            <person name="Sombolestani A.S."/>
            <person name="Cleenwerck I."/>
            <person name="Cnockaert M."/>
            <person name="Borremans W."/>
            <person name="Wieme A.D."/>
            <person name="De Vuyst L."/>
            <person name="Vandamme P."/>
        </authorList>
    </citation>
    <scope>NUCLEOTIDE SEQUENCE [LARGE SCALE GENOMIC DNA]</scope>
    <source>
        <strain evidence="13 14">LMG 1637</strain>
    </source>
</reference>
<keyword evidence="11" id="KW-0472">Membrane</keyword>
<dbReference type="InterPro" id="IPR025669">
    <property type="entry name" value="AAA_dom"/>
</dbReference>
<dbReference type="PANTHER" id="PTHR32309">
    <property type="entry name" value="TYROSINE-PROTEIN KINASE"/>
    <property type="match status" value="1"/>
</dbReference>
<comment type="similarity">
    <text evidence="1">Belongs to the CpsD/CapB family.</text>
</comment>
<evidence type="ECO:0000259" key="12">
    <source>
        <dbReference type="Pfam" id="PF13614"/>
    </source>
</evidence>
<evidence type="ECO:0000256" key="10">
    <source>
        <dbReference type="SAM" id="MobiDB-lite"/>
    </source>
</evidence>
<protein>
    <recommendedName>
        <fullName evidence="2">non-specific protein-tyrosine kinase</fullName>
        <ecNumber evidence="2">2.7.10.2</ecNumber>
    </recommendedName>
</protein>
<evidence type="ECO:0000256" key="2">
    <source>
        <dbReference type="ARBA" id="ARBA00011903"/>
    </source>
</evidence>
<feature type="transmembrane region" description="Helical" evidence="11">
    <location>
        <begin position="458"/>
        <end position="477"/>
    </location>
</feature>
<evidence type="ECO:0000256" key="7">
    <source>
        <dbReference type="ARBA" id="ARBA00023137"/>
    </source>
</evidence>
<gene>
    <name evidence="13" type="ORF">GOB84_10795</name>
</gene>
<evidence type="ECO:0000256" key="6">
    <source>
        <dbReference type="ARBA" id="ARBA00022840"/>
    </source>
</evidence>
<dbReference type="InterPro" id="IPR005702">
    <property type="entry name" value="Wzc-like_C"/>
</dbReference>
<dbReference type="InterPro" id="IPR050445">
    <property type="entry name" value="Bact_polysacc_biosynth/exp"/>
</dbReference>
<feature type="transmembrane region" description="Helical" evidence="11">
    <location>
        <begin position="36"/>
        <end position="61"/>
    </location>
</feature>
<sequence length="742" mass="79867">MNAVHLPAFNGPPQPESHDPSHVSPWKVFGVVRRHWLAVMAVFLVIGLPACIGIAMMTPYYDSSASLIVGTHQAQFRDLQATQTSLDVDTVAINTEVGILKSPATAITVAERLKLVDDPYFRKLTDAVPLKARVMDWVQTKFSSPPVKKPLTPAERLQVARDILSNHVTILNDGRSYIITITARTNRPDLSQAIANTYADVFLDFKRHMKIAATWRANGLLDEQIVPLRERLRKAEQAAEEYREQNGLISAQIEHSGSPNAQGGSITVADQQLVETNAELIRAQADLDQKRARASQMRENGGAASTTEALSSPIVQQLQAQEAQLNAQAASLASTAGDANPALIAARAGAAHIHQQIGLAIGRISGSSGKDLQSAQSRVDALRNEVAKLENRVARENQANVTLKQLESEANAARAVYQDYLGRFAQTSTEATLQEPEAELISKAETPLGVSGPPRTQYMAIAVLFAALASVGTALALDRARQGMRGPAEMDSVPGLFTLGLLPTFTGGLLTLYRMPGASVYVEMVESIRTILSFGQSRFRAKTIVVTSPGPDEGKTTFALSLAGNTGRSGKRALVIDCDTRGPSAMEVLGQVRRRTPANSRLPAVKSTSVVSDQELARDVLPGVDVLTIAGWKSPSDRMVSPSVIQLILTELSPHYDMIVLDTPPILAFPDAAVLSHETDGVVIIAKWGVTTPASMKDAMRQMQTYDARVLGGVLTQAPMRGPDGVSSNPIQIYQHYGLLAS</sequence>
<comment type="caution">
    <text evidence="13">The sequence shown here is derived from an EMBL/GenBank/DDBJ whole genome shotgun (WGS) entry which is preliminary data.</text>
</comment>
<dbReference type="Gene3D" id="3.40.50.300">
    <property type="entry name" value="P-loop containing nucleotide triphosphate hydrolases"/>
    <property type="match status" value="1"/>
</dbReference>
<evidence type="ECO:0000256" key="3">
    <source>
        <dbReference type="ARBA" id="ARBA00022679"/>
    </source>
</evidence>
<evidence type="ECO:0000256" key="9">
    <source>
        <dbReference type="SAM" id="Coils"/>
    </source>
</evidence>
<dbReference type="InterPro" id="IPR027417">
    <property type="entry name" value="P-loop_NTPase"/>
</dbReference>
<evidence type="ECO:0000256" key="5">
    <source>
        <dbReference type="ARBA" id="ARBA00022777"/>
    </source>
</evidence>
<dbReference type="Pfam" id="PF13614">
    <property type="entry name" value="AAA_31"/>
    <property type="match status" value="1"/>
</dbReference>
<evidence type="ECO:0000313" key="13">
    <source>
        <dbReference type="EMBL" id="NHO33035.1"/>
    </source>
</evidence>
<comment type="catalytic activity">
    <reaction evidence="8">
        <text>L-tyrosyl-[protein] + ATP = O-phospho-L-tyrosyl-[protein] + ADP + H(+)</text>
        <dbReference type="Rhea" id="RHEA:10596"/>
        <dbReference type="Rhea" id="RHEA-COMP:10136"/>
        <dbReference type="Rhea" id="RHEA-COMP:20101"/>
        <dbReference type="ChEBI" id="CHEBI:15378"/>
        <dbReference type="ChEBI" id="CHEBI:30616"/>
        <dbReference type="ChEBI" id="CHEBI:46858"/>
        <dbReference type="ChEBI" id="CHEBI:61978"/>
        <dbReference type="ChEBI" id="CHEBI:456216"/>
        <dbReference type="EC" id="2.7.10.2"/>
    </reaction>
</comment>
<keyword evidence="14" id="KW-1185">Reference proteome</keyword>
<proteinExistence type="inferred from homology"/>
<evidence type="ECO:0000313" key="14">
    <source>
        <dbReference type="Proteomes" id="UP000615326"/>
    </source>
</evidence>
<dbReference type="CDD" id="cd05387">
    <property type="entry name" value="BY-kinase"/>
    <property type="match status" value="1"/>
</dbReference>
<dbReference type="Proteomes" id="UP000615326">
    <property type="component" value="Unassembled WGS sequence"/>
</dbReference>
<feature type="domain" description="AAA" evidence="12">
    <location>
        <begin position="553"/>
        <end position="676"/>
    </location>
</feature>
<feature type="region of interest" description="Disordered" evidence="10">
    <location>
        <begin position="1"/>
        <end position="21"/>
    </location>
</feature>
<evidence type="ECO:0000256" key="8">
    <source>
        <dbReference type="ARBA" id="ARBA00051245"/>
    </source>
</evidence>
<keyword evidence="11" id="KW-0812">Transmembrane</keyword>
<keyword evidence="5" id="KW-0418">Kinase</keyword>
<keyword evidence="7" id="KW-0829">Tyrosine-protein kinase</keyword>
<keyword evidence="4" id="KW-0547">Nucleotide-binding</keyword>
<keyword evidence="9" id="KW-0175">Coiled coil</keyword>
<keyword evidence="3" id="KW-0808">Transferase</keyword>
<keyword evidence="11" id="KW-1133">Transmembrane helix</keyword>